<dbReference type="GO" id="GO:0005506">
    <property type="term" value="F:iron ion binding"/>
    <property type="evidence" value="ECO:0007669"/>
    <property type="project" value="InterPro"/>
</dbReference>
<dbReference type="EMBL" id="JAAALK010000079">
    <property type="protein sequence ID" value="KAG8096247.1"/>
    <property type="molecule type" value="Genomic_DNA"/>
</dbReference>
<dbReference type="PANTHER" id="PTHR47955">
    <property type="entry name" value="CYTOCHROME P450 FAMILY 71 PROTEIN"/>
    <property type="match status" value="1"/>
</dbReference>
<proteinExistence type="inferred from homology"/>
<reference evidence="4" key="2">
    <citation type="submission" date="2021-02" db="EMBL/GenBank/DDBJ databases">
        <authorList>
            <person name="Kimball J.A."/>
            <person name="Haas M.W."/>
            <person name="Macchietto M."/>
            <person name="Kono T."/>
            <person name="Duquette J."/>
            <person name="Shao M."/>
        </authorList>
    </citation>
    <scope>NUCLEOTIDE SEQUENCE</scope>
    <source>
        <tissue evidence="4">Fresh leaf tissue</tissue>
    </source>
</reference>
<evidence type="ECO:0000313" key="4">
    <source>
        <dbReference type="EMBL" id="KAG8096247.1"/>
    </source>
</evidence>
<evidence type="ECO:0000256" key="1">
    <source>
        <dbReference type="ARBA" id="ARBA00010617"/>
    </source>
</evidence>
<organism evidence="4 5">
    <name type="scientific">Zizania palustris</name>
    <name type="common">Northern wild rice</name>
    <dbReference type="NCBI Taxonomy" id="103762"/>
    <lineage>
        <taxon>Eukaryota</taxon>
        <taxon>Viridiplantae</taxon>
        <taxon>Streptophyta</taxon>
        <taxon>Embryophyta</taxon>
        <taxon>Tracheophyta</taxon>
        <taxon>Spermatophyta</taxon>
        <taxon>Magnoliopsida</taxon>
        <taxon>Liliopsida</taxon>
        <taxon>Poales</taxon>
        <taxon>Poaceae</taxon>
        <taxon>BOP clade</taxon>
        <taxon>Oryzoideae</taxon>
        <taxon>Oryzeae</taxon>
        <taxon>Zizaniinae</taxon>
        <taxon>Zizania</taxon>
    </lineage>
</organism>
<keyword evidence="5" id="KW-1185">Reference proteome</keyword>
<keyword evidence="3" id="KW-0408">Iron</keyword>
<evidence type="ECO:0000256" key="2">
    <source>
        <dbReference type="ARBA" id="ARBA00022723"/>
    </source>
</evidence>
<protein>
    <submittedName>
        <fullName evidence="4">Uncharacterized protein</fullName>
    </submittedName>
</protein>
<evidence type="ECO:0000313" key="5">
    <source>
        <dbReference type="Proteomes" id="UP000729402"/>
    </source>
</evidence>
<comment type="similarity">
    <text evidence="1">Belongs to the cytochrome P450 family.</text>
</comment>
<dbReference type="InterPro" id="IPR001128">
    <property type="entry name" value="Cyt_P450"/>
</dbReference>
<comment type="caution">
    <text evidence="4">The sequence shown here is derived from an EMBL/GenBank/DDBJ whole genome shotgun (WGS) entry which is preliminary data.</text>
</comment>
<dbReference type="PANTHER" id="PTHR47955:SF14">
    <property type="entry name" value="OS01G0543600 PROTEIN"/>
    <property type="match status" value="1"/>
</dbReference>
<reference evidence="4" key="1">
    <citation type="journal article" date="2021" name="bioRxiv">
        <title>Whole Genome Assembly and Annotation of Northern Wild Rice, Zizania palustris L., Supports a Whole Genome Duplication in the Zizania Genus.</title>
        <authorList>
            <person name="Haas M."/>
            <person name="Kono T."/>
            <person name="Macchietto M."/>
            <person name="Millas R."/>
            <person name="McGilp L."/>
            <person name="Shao M."/>
            <person name="Duquette J."/>
            <person name="Hirsch C.N."/>
            <person name="Kimball J."/>
        </authorList>
    </citation>
    <scope>NUCLEOTIDE SEQUENCE</scope>
    <source>
        <tissue evidence="4">Fresh leaf tissue</tissue>
    </source>
</reference>
<keyword evidence="2" id="KW-0479">Metal-binding</keyword>
<dbReference type="Pfam" id="PF00067">
    <property type="entry name" value="p450"/>
    <property type="match status" value="1"/>
</dbReference>
<gene>
    <name evidence="4" type="ORF">GUJ93_ZPchr0013g34725</name>
</gene>
<name>A0A8J5X2Y1_ZIZPA</name>
<dbReference type="GO" id="GO:0004497">
    <property type="term" value="F:monooxygenase activity"/>
    <property type="evidence" value="ECO:0007669"/>
    <property type="project" value="InterPro"/>
</dbReference>
<dbReference type="GO" id="GO:0016705">
    <property type="term" value="F:oxidoreductase activity, acting on paired donors, with incorporation or reduction of molecular oxygen"/>
    <property type="evidence" value="ECO:0007669"/>
    <property type="project" value="InterPro"/>
</dbReference>
<evidence type="ECO:0000256" key="3">
    <source>
        <dbReference type="ARBA" id="ARBA00023004"/>
    </source>
</evidence>
<dbReference type="FunFam" id="1.10.630.10:FF:000217">
    <property type="entry name" value="Os08g0105600 protein"/>
    <property type="match status" value="1"/>
</dbReference>
<dbReference type="AlphaFoldDB" id="A0A8J5X2Y1"/>
<dbReference type="OrthoDB" id="680185at2759"/>
<accession>A0A8J5X2Y1</accession>
<sequence length="405" mass="45229">MLEMLVALLTDGINYQKHVGITVSHTLLLTKILCTLMLLVAIGRCVTKSATRASKLLDKLPSPPGRLPVIGHAHLIGSLPHISLRDLATKHGSNLILLHLGAVPTLIVSSSRAAQAILRTHDHIFASRPYSVVCDILFYGPSDIGFTPYGEYWRQVRKMVTMHLLSTKKVRSYRLARQREVQLVMARIADVAMAHTAVDLSELLNYFSNDMICHAVCGKLFRQEGYNILFRQLTEANSVLMSGFNLESYFPRMARMAAIGRLFYAKAHHINNRWNQLLDKLIDDRTSSNTSYNGDEESDFIGTLLSLKHEYNFTIDNIKAILVDMFGAGTDTSSIVMEYAMVELMQKPQLMAKLQTEVRSMVPKGEEMVSEEHVGRMPFLEAVVKETLRLHPAAPSSAPSLHGGL</sequence>
<dbReference type="GO" id="GO:0020037">
    <property type="term" value="F:heme binding"/>
    <property type="evidence" value="ECO:0007669"/>
    <property type="project" value="InterPro"/>
</dbReference>
<dbReference type="Proteomes" id="UP000729402">
    <property type="component" value="Unassembled WGS sequence"/>
</dbReference>